<keyword evidence="3" id="KW-0221">Differentiation</keyword>
<dbReference type="PANTHER" id="PTHR31791:SF78">
    <property type="entry name" value="FRIGIDA-LIKE PROTEIN"/>
    <property type="match status" value="1"/>
</dbReference>
<dbReference type="Proteomes" id="UP000886595">
    <property type="component" value="Unassembled WGS sequence"/>
</dbReference>
<feature type="region of interest" description="Disordered" evidence="6">
    <location>
        <begin position="998"/>
        <end position="1024"/>
    </location>
</feature>
<keyword evidence="4" id="KW-0287">Flowering</keyword>
<feature type="coiled-coil region" evidence="5">
    <location>
        <begin position="215"/>
        <end position="242"/>
    </location>
</feature>
<proteinExistence type="inferred from homology"/>
<evidence type="ECO:0000256" key="6">
    <source>
        <dbReference type="SAM" id="MobiDB-lite"/>
    </source>
</evidence>
<evidence type="ECO:0000256" key="5">
    <source>
        <dbReference type="SAM" id="Coils"/>
    </source>
</evidence>
<dbReference type="InterPro" id="IPR012474">
    <property type="entry name" value="Frigida"/>
</dbReference>
<name>A0A8X7VS65_BRACI</name>
<reference evidence="7 8" key="1">
    <citation type="submission" date="2020-02" db="EMBL/GenBank/DDBJ databases">
        <authorList>
            <person name="Ma Q."/>
            <person name="Huang Y."/>
            <person name="Song X."/>
            <person name="Pei D."/>
        </authorList>
    </citation>
    <scope>NUCLEOTIDE SEQUENCE [LARGE SCALE GENOMIC DNA]</scope>
    <source>
        <strain evidence="7">Sxm20200214</strain>
        <tissue evidence="7">Leaf</tissue>
    </source>
</reference>
<evidence type="ECO:0000256" key="2">
    <source>
        <dbReference type="ARBA" id="ARBA00022473"/>
    </source>
</evidence>
<feature type="region of interest" description="Disordered" evidence="6">
    <location>
        <begin position="1351"/>
        <end position="1386"/>
    </location>
</feature>
<comment type="similarity">
    <text evidence="1">Belongs to the Frigida family.</text>
</comment>
<organism evidence="7 8">
    <name type="scientific">Brassica carinata</name>
    <name type="common">Ethiopian mustard</name>
    <name type="synonym">Abyssinian cabbage</name>
    <dbReference type="NCBI Taxonomy" id="52824"/>
    <lineage>
        <taxon>Eukaryota</taxon>
        <taxon>Viridiplantae</taxon>
        <taxon>Streptophyta</taxon>
        <taxon>Embryophyta</taxon>
        <taxon>Tracheophyta</taxon>
        <taxon>Spermatophyta</taxon>
        <taxon>Magnoliopsida</taxon>
        <taxon>eudicotyledons</taxon>
        <taxon>Gunneridae</taxon>
        <taxon>Pentapetalae</taxon>
        <taxon>rosids</taxon>
        <taxon>malvids</taxon>
        <taxon>Brassicales</taxon>
        <taxon>Brassicaceae</taxon>
        <taxon>Brassiceae</taxon>
        <taxon>Brassica</taxon>
    </lineage>
</organism>
<dbReference type="OrthoDB" id="1166041at2759"/>
<dbReference type="Pfam" id="PF07899">
    <property type="entry name" value="Frigida"/>
    <property type="match status" value="2"/>
</dbReference>
<evidence type="ECO:0000256" key="3">
    <source>
        <dbReference type="ARBA" id="ARBA00022782"/>
    </source>
</evidence>
<dbReference type="SUPFAM" id="SSF57997">
    <property type="entry name" value="Tropomyosin"/>
    <property type="match status" value="1"/>
</dbReference>
<evidence type="ECO:0000256" key="4">
    <source>
        <dbReference type="ARBA" id="ARBA00023089"/>
    </source>
</evidence>
<evidence type="ECO:0000313" key="7">
    <source>
        <dbReference type="EMBL" id="KAG2316534.1"/>
    </source>
</evidence>
<dbReference type="EMBL" id="JAAMPC010000004">
    <property type="protein sequence ID" value="KAG2316534.1"/>
    <property type="molecule type" value="Genomic_DNA"/>
</dbReference>
<evidence type="ECO:0000313" key="8">
    <source>
        <dbReference type="Proteomes" id="UP000886595"/>
    </source>
</evidence>
<evidence type="ECO:0000256" key="1">
    <source>
        <dbReference type="ARBA" id="ARBA00008956"/>
    </source>
</evidence>
<accession>A0A8X7VS65</accession>
<dbReference type="PANTHER" id="PTHR31791">
    <property type="entry name" value="FRIGIDA-LIKE PROTEIN 3-RELATED"/>
    <property type="match status" value="1"/>
</dbReference>
<comment type="caution">
    <text evidence="7">The sequence shown here is derived from an EMBL/GenBank/DDBJ whole genome shotgun (WGS) entry which is preliminary data.</text>
</comment>
<protein>
    <recommendedName>
        <fullName evidence="9">FRIGIDA-like protein</fullName>
    </recommendedName>
</protein>
<feature type="coiled-coil region" evidence="5">
    <location>
        <begin position="79"/>
        <end position="137"/>
    </location>
</feature>
<dbReference type="GO" id="GO:0009908">
    <property type="term" value="P:flower development"/>
    <property type="evidence" value="ECO:0007669"/>
    <property type="project" value="UniProtKB-KW"/>
</dbReference>
<keyword evidence="2" id="KW-0217">Developmental protein</keyword>
<dbReference type="GO" id="GO:0030154">
    <property type="term" value="P:cell differentiation"/>
    <property type="evidence" value="ECO:0007669"/>
    <property type="project" value="UniProtKB-KW"/>
</dbReference>
<feature type="coiled-coil region" evidence="5">
    <location>
        <begin position="289"/>
        <end position="624"/>
    </location>
</feature>
<gene>
    <name evidence="7" type="ORF">Bca52824_019656</name>
</gene>
<feature type="compositionally biased region" description="Polar residues" evidence="6">
    <location>
        <begin position="1010"/>
        <end position="1024"/>
    </location>
</feature>
<sequence length="1386" mass="158323">MVGLRASASLFLKFGALAEIWLQGFVPLEFFCYFWKLFRGVEESVGEMEESKLENELNICSVRGEGLRKALDEVYAYASKRVEERIRELQSKEVELKDKSFALEERAKKVEEAEAQLVDLESEVEAKRKELNFIRNQVEISLGESNAEEVRLSQLRILVEECEAEQVLKASELSEMVESWRRTHVELSLKGEELAKRETDLEKCRDDVSAEIEILSRTQTHMRQLDEEVERKTKDLTLVQNKLAECEQLLEISSSALFKTQDELECKREHLGQMEADLERHRIKVSAEMEETQIHMRQLVEEVERKTKDLYLVQTKLLECEKLLKTSSSELIKTQGELECKQEQLGEMEADLESHRVKVSAEMESLRGTQTHMRQLVEEVERKTKDLALVQTELVECEKLLETSSSELIKTQGELECKQEQLGEMEADFQRHHAKVSAEKELWETTRSHSREMEEEIERKRKDLAMVLDKIAECGRQLESVEEKLDSQQKLLETQSSELVAKEKELQALSLDIDLREQTVISLNNNMEETCQQMESKAKELENVQMLIEERSAHCESLKLLIEEHSEELVSKEKRHDEITDGIRKLSLEIVFQEKTLERAQAFIKKLSEKQDSAENELDWTEKKLDSTTRHLERCIAKHKSKKKELRSVKDKYRECLQNLDINEKELKSVQSILTEINEQVEEGEKRIQHLNSSNEELNRQLKLKQEEVCSINKAIMECSGELKTKRKHCDKVQSSIAELNSVKKKFQDNLKDFQSKEEEQVRLRASLMEREQGLELKEKELSAREARIGNKAQNLKSTEQKLAKSSKKTDLKAKKQGNIVQQADLVRDANVCNEKTLQLLLRGHLKKSDQLHLDILSSIKRSCDPEKLVLDTIHDLYSAHQRTSVTNLDPMIVQRSSICLLECLMDMSAKPTTEVHGEAIKFATEWKNTTLVNAENPVEVLEFLHFLAAFSLAYTIDAEQVQRLFDVAFLRKYSPSLCKALGVSALAPVNNVLSLEDKPEQQPPEAPVINSSDPCSSDVQQSIASSHLPNEDSLKDFEDSTSFLPNELCTKLPVFKSPGRFVLNAVENALTDARLRGELSLKEPILMNLVPLLEELARVGISTDPDLQSDATKVAHRWVKMMGASVKKSQLEVWAFLQFIVAFRLVLKLANQDQTLKLASYVAHFKQAPKLFQSLGLSDAIPNFVTELLDKAIYIPAIRFMFYFNVENNFSPLEFLEEQIINLRRSAKEKRRYESQAEANRDASTLREMMELIEDFQLEIDIPVALILKFMVPREIVSSSVPAQSTHMQASETDIQSSCIATDGLDPSLPTSFGSSPTQPAIDAETYQAAPNQPVNVEAYQAGGSVTLQGQSSHQAGFKRPRLDPEGSRPVIRRCFNPPSGSGRF</sequence>
<feature type="coiled-coil region" evidence="5">
    <location>
        <begin position="667"/>
        <end position="708"/>
    </location>
</feature>
<keyword evidence="5" id="KW-0175">Coiled coil</keyword>
<evidence type="ECO:0008006" key="9">
    <source>
        <dbReference type="Google" id="ProtNLM"/>
    </source>
</evidence>
<keyword evidence="8" id="KW-1185">Reference proteome</keyword>